<proteinExistence type="predicted"/>
<feature type="compositionally biased region" description="Polar residues" evidence="1">
    <location>
        <begin position="294"/>
        <end position="304"/>
    </location>
</feature>
<name>A0A8S3ZMQ1_9EUPU</name>
<dbReference type="AlphaFoldDB" id="A0A8S3ZMQ1"/>
<dbReference type="EMBL" id="CAJHNH020004179">
    <property type="protein sequence ID" value="CAG5130659.1"/>
    <property type="molecule type" value="Genomic_DNA"/>
</dbReference>
<protein>
    <submittedName>
        <fullName evidence="2">Uncharacterized protein</fullName>
    </submittedName>
</protein>
<keyword evidence="3" id="KW-1185">Reference proteome</keyword>
<reference evidence="2" key="1">
    <citation type="submission" date="2021-04" db="EMBL/GenBank/DDBJ databases">
        <authorList>
            <consortium name="Molecular Ecology Group"/>
        </authorList>
    </citation>
    <scope>NUCLEOTIDE SEQUENCE</scope>
</reference>
<feature type="compositionally biased region" description="Low complexity" evidence="1">
    <location>
        <begin position="168"/>
        <end position="182"/>
    </location>
</feature>
<feature type="compositionally biased region" description="Polar residues" evidence="1">
    <location>
        <begin position="318"/>
        <end position="338"/>
    </location>
</feature>
<dbReference type="OrthoDB" id="6162283at2759"/>
<organism evidence="2 3">
    <name type="scientific">Candidula unifasciata</name>
    <dbReference type="NCBI Taxonomy" id="100452"/>
    <lineage>
        <taxon>Eukaryota</taxon>
        <taxon>Metazoa</taxon>
        <taxon>Spiralia</taxon>
        <taxon>Lophotrochozoa</taxon>
        <taxon>Mollusca</taxon>
        <taxon>Gastropoda</taxon>
        <taxon>Heterobranchia</taxon>
        <taxon>Euthyneura</taxon>
        <taxon>Panpulmonata</taxon>
        <taxon>Eupulmonata</taxon>
        <taxon>Stylommatophora</taxon>
        <taxon>Helicina</taxon>
        <taxon>Helicoidea</taxon>
        <taxon>Geomitridae</taxon>
        <taxon>Candidula</taxon>
    </lineage>
</organism>
<feature type="compositionally biased region" description="Polar residues" evidence="1">
    <location>
        <begin position="346"/>
        <end position="356"/>
    </location>
</feature>
<feature type="compositionally biased region" description="Basic and acidic residues" evidence="1">
    <location>
        <begin position="125"/>
        <end position="134"/>
    </location>
</feature>
<dbReference type="Proteomes" id="UP000678393">
    <property type="component" value="Unassembled WGS sequence"/>
</dbReference>
<feature type="region of interest" description="Disordered" evidence="1">
    <location>
        <begin position="123"/>
        <end position="190"/>
    </location>
</feature>
<comment type="caution">
    <text evidence="2">The sequence shown here is derived from an EMBL/GenBank/DDBJ whole genome shotgun (WGS) entry which is preliminary data.</text>
</comment>
<accession>A0A8S3ZMQ1</accession>
<evidence type="ECO:0000256" key="1">
    <source>
        <dbReference type="SAM" id="MobiDB-lite"/>
    </source>
</evidence>
<evidence type="ECO:0000313" key="3">
    <source>
        <dbReference type="Proteomes" id="UP000678393"/>
    </source>
</evidence>
<feature type="non-terminal residue" evidence="2">
    <location>
        <position position="379"/>
    </location>
</feature>
<evidence type="ECO:0000313" key="2">
    <source>
        <dbReference type="EMBL" id="CAG5130659.1"/>
    </source>
</evidence>
<sequence length="379" mass="40854">MNNESSSKFISALVKALQTLCHGYIEFNDGIEIIGHIYLNIDSGSSFDYVVKEKLCKSTENSTVFVSKSFQAQAPLDECLTRKDKNDHATEFDDAPDMSPTTGTTRIASAITSISNVLSGAQDSQRSRLLDHSSLHPLPQNTGKRKREHNGSYGSLQPPVKYTTLQASSSSSSPYFSSEPSSKLPADRNHSEHFHASAHGEFFGADSNPSSGMGADEEDDLHLDVTFVKEEYQRNSSHRGAPASAASRLNQDLPSNHSHMLHDGTSGVGALGYSSGHHQGSHFASGTAGDIGSINDSFHDTSQVDIGHNAAQGPPNPRTSMTLQDPSSANRQDTTPSPEGSAFDLSATSHFSSHSFPRQKGIELVHTSRQTKWAVARAR</sequence>
<gene>
    <name evidence="2" type="ORF">CUNI_LOCUS16217</name>
</gene>
<feature type="region of interest" description="Disordered" evidence="1">
    <location>
        <begin position="294"/>
        <end position="356"/>
    </location>
</feature>